<sequence length="393" mass="41250">MSDDEDEAPCLVPVPSAPGAGAVPVTILTGFLGSGKTTLLNYVLTQDHGKRIAVIENEFGDSMDIEQLIAKDGMDGSVLADNLFELRNGCICCTVKDDLVTTLETLLQQRSKFDYIIIETTGLANPGPVAACFWLDDALESALRLDAIITVVDAKNIARYLDESREAALQIAFADRLLLNKSDLVSAARVAALSSRLRGINAACDIEVTHRCAIDLDKVLDLRCFHADSTAAAATSAAAAAAAAAAPVELCSDAEHEHGDSCGHGAAQSSSGSSSGAPCVHTSGVSTFAITLTEAVDLVALDASRPHRTVYRIKGVLAVAGSDKKYVLQGVHDLFDVTETTAAWEPDEPRLSKVVFIGRGLDRGKLEEGLRGCVAAASGSPQSGTKSDLPDRL</sequence>
<name>A0A835YKS4_9STRA</name>
<accession>A0A835YKS4</accession>
<dbReference type="Gene3D" id="3.30.1220.10">
    <property type="entry name" value="CobW-like, C-terminal domain"/>
    <property type="match status" value="1"/>
</dbReference>
<dbReference type="InterPro" id="IPR051316">
    <property type="entry name" value="Zinc-reg_GTPase_activator"/>
</dbReference>
<dbReference type="AlphaFoldDB" id="A0A835YKS4"/>
<dbReference type="GO" id="GO:0005737">
    <property type="term" value="C:cytoplasm"/>
    <property type="evidence" value="ECO:0007669"/>
    <property type="project" value="TreeGrafter"/>
</dbReference>
<dbReference type="PANTHER" id="PTHR13748:SF31">
    <property type="entry name" value="ZINC-REGULATED GTPASE METALLOPROTEIN ACTIVATOR 1A-RELATED"/>
    <property type="match status" value="1"/>
</dbReference>
<dbReference type="SMART" id="SM00833">
    <property type="entry name" value="CobW_C"/>
    <property type="match status" value="1"/>
</dbReference>
<evidence type="ECO:0000313" key="10">
    <source>
        <dbReference type="Proteomes" id="UP000664859"/>
    </source>
</evidence>
<dbReference type="GO" id="GO:0005525">
    <property type="term" value="F:GTP binding"/>
    <property type="evidence" value="ECO:0007669"/>
    <property type="project" value="UniProtKB-KW"/>
</dbReference>
<dbReference type="InterPro" id="IPR003495">
    <property type="entry name" value="CobW/HypB/UreG_nucleotide-bd"/>
</dbReference>
<dbReference type="InterPro" id="IPR011629">
    <property type="entry name" value="CobW-like_C"/>
</dbReference>
<dbReference type="Gene3D" id="3.40.50.300">
    <property type="entry name" value="P-loop containing nucleotide triphosphate hydrolases"/>
    <property type="match status" value="1"/>
</dbReference>
<keyword evidence="10" id="KW-1185">Reference proteome</keyword>
<proteinExistence type="inferred from homology"/>
<dbReference type="GO" id="GO:0016787">
    <property type="term" value="F:hydrolase activity"/>
    <property type="evidence" value="ECO:0007669"/>
    <property type="project" value="UniProtKB-KW"/>
</dbReference>
<keyword evidence="1" id="KW-0547">Nucleotide-binding</keyword>
<evidence type="ECO:0000256" key="7">
    <source>
        <dbReference type="ARBA" id="ARBA00049117"/>
    </source>
</evidence>
<dbReference type="CDD" id="cd03112">
    <property type="entry name" value="CobW-like"/>
    <property type="match status" value="1"/>
</dbReference>
<dbReference type="PANTHER" id="PTHR13748">
    <property type="entry name" value="COBW-RELATED"/>
    <property type="match status" value="1"/>
</dbReference>
<dbReference type="EMBL" id="JAFCMP010000538">
    <property type="protein sequence ID" value="KAG5176293.1"/>
    <property type="molecule type" value="Genomic_DNA"/>
</dbReference>
<comment type="similarity">
    <text evidence="6">Belongs to the SIMIBI class G3E GTPase family. ZNG1 subfamily.</text>
</comment>
<comment type="caution">
    <text evidence="9">The sequence shown here is derived from an EMBL/GenBank/DDBJ whole genome shotgun (WGS) entry which is preliminary data.</text>
</comment>
<keyword evidence="5" id="KW-0143">Chaperone</keyword>
<evidence type="ECO:0000256" key="6">
    <source>
        <dbReference type="ARBA" id="ARBA00034320"/>
    </source>
</evidence>
<keyword evidence="3" id="KW-0862">Zinc</keyword>
<dbReference type="SUPFAM" id="SSF52540">
    <property type="entry name" value="P-loop containing nucleoside triphosphate hydrolases"/>
    <property type="match status" value="1"/>
</dbReference>
<dbReference type="Pfam" id="PF07683">
    <property type="entry name" value="CobW_C"/>
    <property type="match status" value="1"/>
</dbReference>
<protein>
    <submittedName>
        <fullName evidence="9">CobW/HypB/UreG, nucleotide-binding domain-containing protein</fullName>
    </submittedName>
</protein>
<dbReference type="SUPFAM" id="SSF90002">
    <property type="entry name" value="Hypothetical protein YjiA, C-terminal domain"/>
    <property type="match status" value="1"/>
</dbReference>
<evidence type="ECO:0000256" key="1">
    <source>
        <dbReference type="ARBA" id="ARBA00022741"/>
    </source>
</evidence>
<dbReference type="InterPro" id="IPR036627">
    <property type="entry name" value="CobW-likC_sf"/>
</dbReference>
<dbReference type="Proteomes" id="UP000664859">
    <property type="component" value="Unassembled WGS sequence"/>
</dbReference>
<evidence type="ECO:0000256" key="5">
    <source>
        <dbReference type="ARBA" id="ARBA00023186"/>
    </source>
</evidence>
<evidence type="ECO:0000256" key="2">
    <source>
        <dbReference type="ARBA" id="ARBA00022801"/>
    </source>
</evidence>
<dbReference type="InterPro" id="IPR027417">
    <property type="entry name" value="P-loop_NTPase"/>
</dbReference>
<dbReference type="Pfam" id="PF02492">
    <property type="entry name" value="cobW"/>
    <property type="match status" value="1"/>
</dbReference>
<gene>
    <name evidence="9" type="ORF">JKP88DRAFT_203052</name>
</gene>
<evidence type="ECO:0000256" key="4">
    <source>
        <dbReference type="ARBA" id="ARBA00023134"/>
    </source>
</evidence>
<organism evidence="9 10">
    <name type="scientific">Tribonema minus</name>
    <dbReference type="NCBI Taxonomy" id="303371"/>
    <lineage>
        <taxon>Eukaryota</taxon>
        <taxon>Sar</taxon>
        <taxon>Stramenopiles</taxon>
        <taxon>Ochrophyta</taxon>
        <taxon>PX clade</taxon>
        <taxon>Xanthophyceae</taxon>
        <taxon>Tribonematales</taxon>
        <taxon>Tribonemataceae</taxon>
        <taxon>Tribonema</taxon>
    </lineage>
</organism>
<keyword evidence="4" id="KW-0342">GTP-binding</keyword>
<evidence type="ECO:0000313" key="9">
    <source>
        <dbReference type="EMBL" id="KAG5176293.1"/>
    </source>
</evidence>
<reference evidence="9" key="1">
    <citation type="submission" date="2021-02" db="EMBL/GenBank/DDBJ databases">
        <title>First Annotated Genome of the Yellow-green Alga Tribonema minus.</title>
        <authorList>
            <person name="Mahan K.M."/>
        </authorList>
    </citation>
    <scope>NUCLEOTIDE SEQUENCE</scope>
    <source>
        <strain evidence="9">UTEX B ZZ1240</strain>
    </source>
</reference>
<dbReference type="OrthoDB" id="258627at2759"/>
<evidence type="ECO:0000256" key="3">
    <source>
        <dbReference type="ARBA" id="ARBA00022833"/>
    </source>
</evidence>
<comment type="catalytic activity">
    <reaction evidence="7">
        <text>GTP + H2O = GDP + phosphate + H(+)</text>
        <dbReference type="Rhea" id="RHEA:19669"/>
        <dbReference type="ChEBI" id="CHEBI:15377"/>
        <dbReference type="ChEBI" id="CHEBI:15378"/>
        <dbReference type="ChEBI" id="CHEBI:37565"/>
        <dbReference type="ChEBI" id="CHEBI:43474"/>
        <dbReference type="ChEBI" id="CHEBI:58189"/>
    </reaction>
    <physiologicalReaction direction="left-to-right" evidence="7">
        <dbReference type="Rhea" id="RHEA:19670"/>
    </physiologicalReaction>
</comment>
<keyword evidence="2" id="KW-0378">Hydrolase</keyword>
<feature type="domain" description="CobW C-terminal" evidence="8">
    <location>
        <begin position="285"/>
        <end position="374"/>
    </location>
</feature>
<evidence type="ECO:0000259" key="8">
    <source>
        <dbReference type="SMART" id="SM00833"/>
    </source>
</evidence>